<dbReference type="EMBL" id="KZ819636">
    <property type="protein sequence ID" value="PWN90970.1"/>
    <property type="molecule type" value="Genomic_DNA"/>
</dbReference>
<gene>
    <name evidence="1" type="ORF">FA10DRAFT_128571</name>
</gene>
<dbReference type="Proteomes" id="UP000245768">
    <property type="component" value="Unassembled WGS sequence"/>
</dbReference>
<protein>
    <submittedName>
        <fullName evidence="1">Uncharacterized protein</fullName>
    </submittedName>
</protein>
<reference evidence="1 2" key="1">
    <citation type="journal article" date="2018" name="Mol. Biol. Evol.">
        <title>Broad Genomic Sampling Reveals a Smut Pathogenic Ancestry of the Fungal Clade Ustilaginomycotina.</title>
        <authorList>
            <person name="Kijpornyongpan T."/>
            <person name="Mondo S.J."/>
            <person name="Barry K."/>
            <person name="Sandor L."/>
            <person name="Lee J."/>
            <person name="Lipzen A."/>
            <person name="Pangilinan J."/>
            <person name="LaButti K."/>
            <person name="Hainaut M."/>
            <person name="Henrissat B."/>
            <person name="Grigoriev I.V."/>
            <person name="Spatafora J.W."/>
            <person name="Aime M.C."/>
        </authorList>
    </citation>
    <scope>NUCLEOTIDE SEQUENCE [LARGE SCALE GENOMIC DNA]</scope>
    <source>
        <strain evidence="1 2">MCA 4198</strain>
    </source>
</reference>
<dbReference type="GeneID" id="37039885"/>
<evidence type="ECO:0000313" key="2">
    <source>
        <dbReference type="Proteomes" id="UP000245768"/>
    </source>
</evidence>
<proteinExistence type="predicted"/>
<accession>A0A316YN48</accession>
<sequence length="357" mass="39584">MYAGSPYLIQPQYLDVCLRDPMGHISALELCNPDGGQRPCSCSHIASSLEHTAVARGPTLTAYKGANSRLSAIIGRYFDRLGACRSSSFQWPYDAERMAMDLDADLMCFEASVAQLPSAMFRMGQKEVLSLCVAALRGDVAKRLCDAFAANLLSREKALLPEAVDWMLQRRSLDTAKALILRAVDVPRTSSLGARVSWVFFPKFVHRHTMDLLVAARRWTARQHDAEGTAYLLDCLRHAIMGRNFLVLLTRRSELPAAKRLVDEVCAHTLEVLGTWIDGGEREEEDDQRQRRLTVRNAEVIVNDAALMADIEARLPAPLPPNLENLDFNLDETLASLFADLPALEQLFGFGAAAPVQ</sequence>
<dbReference type="AlphaFoldDB" id="A0A316YN48"/>
<keyword evidence="2" id="KW-1185">Reference proteome</keyword>
<dbReference type="InParanoid" id="A0A316YN48"/>
<dbReference type="RefSeq" id="XP_025378168.1">
    <property type="nucleotide sequence ID" value="XM_025517969.1"/>
</dbReference>
<name>A0A316YN48_9BASI</name>
<organism evidence="1 2">
    <name type="scientific">Acaromyces ingoldii</name>
    <dbReference type="NCBI Taxonomy" id="215250"/>
    <lineage>
        <taxon>Eukaryota</taxon>
        <taxon>Fungi</taxon>
        <taxon>Dikarya</taxon>
        <taxon>Basidiomycota</taxon>
        <taxon>Ustilaginomycotina</taxon>
        <taxon>Exobasidiomycetes</taxon>
        <taxon>Exobasidiales</taxon>
        <taxon>Cryptobasidiaceae</taxon>
        <taxon>Acaromyces</taxon>
    </lineage>
</organism>
<evidence type="ECO:0000313" key="1">
    <source>
        <dbReference type="EMBL" id="PWN90970.1"/>
    </source>
</evidence>